<gene>
    <name evidence="1" type="ORF">NT6N_04210</name>
</gene>
<name>A0AAT9FHD4_9BACT</name>
<sequence>MNAIERTSDIDIPDEEITWEGFGIHRTSFRPQWDGDLVNLFTVIHPQESEATTESFVKSCITDLAQWIIQNQNRFSAEDRYQIIVGWPTTIRETGRHIAKAGGTLSELSELVSGEIEPRFLPSWSGGIFSKN</sequence>
<organism evidence="1">
    <name type="scientific">Oceaniferula spumae</name>
    <dbReference type="NCBI Taxonomy" id="2979115"/>
    <lineage>
        <taxon>Bacteria</taxon>
        <taxon>Pseudomonadati</taxon>
        <taxon>Verrucomicrobiota</taxon>
        <taxon>Verrucomicrobiia</taxon>
        <taxon>Verrucomicrobiales</taxon>
        <taxon>Verrucomicrobiaceae</taxon>
        <taxon>Oceaniferula</taxon>
    </lineage>
</organism>
<proteinExistence type="predicted"/>
<dbReference type="KEGG" id="osu:NT6N_04210"/>
<reference evidence="1" key="1">
    <citation type="submission" date="2024-07" db="EMBL/GenBank/DDBJ databases">
        <title>Complete genome sequence of Verrucomicrobiaceae bacterium NT6N.</title>
        <authorList>
            <person name="Huang C."/>
            <person name="Takami H."/>
            <person name="Hamasaki K."/>
        </authorList>
    </citation>
    <scope>NUCLEOTIDE SEQUENCE</scope>
    <source>
        <strain evidence="1">NT6N</strain>
    </source>
</reference>
<protein>
    <submittedName>
        <fullName evidence="1">Uncharacterized protein</fullName>
    </submittedName>
</protein>
<dbReference type="AlphaFoldDB" id="A0AAT9FHD4"/>
<dbReference type="EMBL" id="AP026866">
    <property type="protein sequence ID" value="BDS05381.1"/>
    <property type="molecule type" value="Genomic_DNA"/>
</dbReference>
<evidence type="ECO:0000313" key="1">
    <source>
        <dbReference type="EMBL" id="BDS05381.1"/>
    </source>
</evidence>
<accession>A0AAT9FHD4</accession>